<feature type="active site" description="Charge relay system" evidence="6 7">
    <location>
        <position position="199"/>
    </location>
</feature>
<keyword evidence="4 7" id="KW-0378">Hydrolase</keyword>
<dbReference type="Gene3D" id="3.30.70.80">
    <property type="entry name" value="Peptidase S8 propeptide/proteinase inhibitor I9"/>
    <property type="match status" value="1"/>
</dbReference>
<organism evidence="12 13">
    <name type="scientific">Nelumbo nucifera</name>
    <name type="common">Sacred lotus</name>
    <dbReference type="NCBI Taxonomy" id="4432"/>
    <lineage>
        <taxon>Eukaryota</taxon>
        <taxon>Viridiplantae</taxon>
        <taxon>Streptophyta</taxon>
        <taxon>Embryophyta</taxon>
        <taxon>Tracheophyta</taxon>
        <taxon>Spermatophyta</taxon>
        <taxon>Magnoliopsida</taxon>
        <taxon>Proteales</taxon>
        <taxon>Nelumbonaceae</taxon>
        <taxon>Nelumbo</taxon>
    </lineage>
</organism>
<feature type="chain" id="PRO_5032369501" description="Subtilisin-like protease SBT4.3" evidence="8">
    <location>
        <begin position="27"/>
        <end position="718"/>
    </location>
</feature>
<dbReference type="Gene3D" id="3.40.50.200">
    <property type="entry name" value="Peptidase S8/S53 domain"/>
    <property type="match status" value="1"/>
</dbReference>
<keyword evidence="3 8" id="KW-0732">Signal</keyword>
<dbReference type="InterPro" id="IPR037045">
    <property type="entry name" value="S8pro/Inhibitor_I9_sf"/>
</dbReference>
<comment type="caution">
    <text evidence="12">The sequence shown here is derived from an EMBL/GenBank/DDBJ whole genome shotgun (WGS) entry which is preliminary data.</text>
</comment>
<dbReference type="InterPro" id="IPR023828">
    <property type="entry name" value="Peptidase_S8_Ser-AS"/>
</dbReference>
<evidence type="ECO:0000259" key="11">
    <source>
        <dbReference type="Pfam" id="PF17766"/>
    </source>
</evidence>
<dbReference type="PRINTS" id="PR00723">
    <property type="entry name" value="SUBTILISIN"/>
</dbReference>
<evidence type="ECO:0000313" key="12">
    <source>
        <dbReference type="EMBL" id="DAD26565.1"/>
    </source>
</evidence>
<evidence type="ECO:0000256" key="8">
    <source>
        <dbReference type="SAM" id="SignalP"/>
    </source>
</evidence>
<feature type="active site" description="Charge relay system" evidence="6 7">
    <location>
        <position position="511"/>
    </location>
</feature>
<reference evidence="12 13" key="1">
    <citation type="journal article" date="2020" name="Mol. Biol. Evol.">
        <title>Distinct Expression and Methylation Patterns for Genes with Different Fates following a Single Whole-Genome Duplication in Flowering Plants.</title>
        <authorList>
            <person name="Shi T."/>
            <person name="Rahmani R.S."/>
            <person name="Gugger P.F."/>
            <person name="Wang M."/>
            <person name="Li H."/>
            <person name="Zhang Y."/>
            <person name="Li Z."/>
            <person name="Wang Q."/>
            <person name="Van de Peer Y."/>
            <person name="Marchal K."/>
            <person name="Chen J."/>
        </authorList>
    </citation>
    <scope>NUCLEOTIDE SEQUENCE [LARGE SCALE GENOMIC DNA]</scope>
    <source>
        <tissue evidence="12">Leaf</tissue>
    </source>
</reference>
<evidence type="ECO:0000256" key="6">
    <source>
        <dbReference type="PIRSR" id="PIRSR615500-1"/>
    </source>
</evidence>
<sequence>MAILRSLSFSHISVIFLAIISIQCGAIDEERKVHIVYMGALPESQYSLTSHHINILEEVVEESNATESLVHSYKRSFNGFAAKLNDRERQKLARKEGVVSVFPSRSLQLQTTRSWDFMGLTETVKRVPEVEGDVIIGVIDSGIWPESESFSDEGFGPPPKKWKGACNGGKNFTCNNKLIGARTYTDLGPDNTARDTVGHGSHTASTAAGNKVKDAGFYGLAQGNARGGVPSARIAAYKVCAEGGCSDADILAAFDDAIADGVDIISISLGSSLAIDMNGILTSHSAGNSGPGLGTTASVAPWLLSVAASSTDRRIIDKVVLGDGTTTTLVGTSVNSFDLKGEKFDLIYGKNASLRCSDDDVRLCKNGCLDANLVKGKVVVCDEVSKGEEPVHARALGTIMIDNRFNDFGRIYPLPATLLIPENGEKVKSYMNSTRNPQANILKSEAIHDSIAPVVASFSSRGPNVIIAEIIKPDISAPGVDILAAFSPLASPSGIKSDKRSVKYSIMSGTSMACPHVTGAAAYVKSFHPEWSPSAIKSALMTTAWPMNATKNELEFAYGAGHIDPVKAVNPGLVYETLKSDYIQMLCNINYYDSWRIREITGERISCPEASQGSAKDLNYPSMGVMVTGEKAFKSNWTRTVTNVGSANSIYKATVTSDPKLQITVNPDVLSFQALNENKTFVVTVAGGELPDNTVYSASLVWSDGTHSVRSPIVVYTN</sequence>
<dbReference type="AlphaFoldDB" id="A0A822Y698"/>
<dbReference type="EMBL" id="DUZY01000002">
    <property type="protein sequence ID" value="DAD26565.1"/>
    <property type="molecule type" value="Genomic_DNA"/>
</dbReference>
<feature type="signal peptide" evidence="8">
    <location>
        <begin position="1"/>
        <end position="26"/>
    </location>
</feature>
<evidence type="ECO:0000256" key="2">
    <source>
        <dbReference type="ARBA" id="ARBA00022670"/>
    </source>
</evidence>
<keyword evidence="13" id="KW-1185">Reference proteome</keyword>
<dbReference type="Pfam" id="PF00082">
    <property type="entry name" value="Peptidase_S8"/>
    <property type="match status" value="1"/>
</dbReference>
<dbReference type="InterPro" id="IPR036852">
    <property type="entry name" value="Peptidase_S8/S53_dom_sf"/>
</dbReference>
<dbReference type="InterPro" id="IPR041469">
    <property type="entry name" value="Subtilisin-like_FN3"/>
</dbReference>
<dbReference type="PROSITE" id="PS00138">
    <property type="entry name" value="SUBTILASE_SER"/>
    <property type="match status" value="1"/>
</dbReference>
<dbReference type="CDD" id="cd04852">
    <property type="entry name" value="Peptidases_S8_3"/>
    <property type="match status" value="1"/>
</dbReference>
<dbReference type="Gene3D" id="3.50.30.30">
    <property type="match status" value="1"/>
</dbReference>
<feature type="domain" description="Subtilisin-like protease fibronectin type-III" evidence="11">
    <location>
        <begin position="617"/>
        <end position="715"/>
    </location>
</feature>
<accession>A0A822Y698</accession>
<feature type="domain" description="Peptidase S8/S53" evidence="9">
    <location>
        <begin position="133"/>
        <end position="561"/>
    </location>
</feature>
<dbReference type="CDD" id="cd02120">
    <property type="entry name" value="PA_subtilisin_like"/>
    <property type="match status" value="1"/>
</dbReference>
<feature type="active site" description="Charge relay system" evidence="6 7">
    <location>
        <position position="140"/>
    </location>
</feature>
<dbReference type="PROSITE" id="PS51892">
    <property type="entry name" value="SUBTILASE"/>
    <property type="match status" value="1"/>
</dbReference>
<dbReference type="InterPro" id="IPR000209">
    <property type="entry name" value="Peptidase_S8/S53_dom"/>
</dbReference>
<comment type="similarity">
    <text evidence="1 7">Belongs to the peptidase S8 family.</text>
</comment>
<dbReference type="FunFam" id="3.30.70.80:FF:000002">
    <property type="entry name" value="Subtilisin-like protease SBT5.3"/>
    <property type="match status" value="1"/>
</dbReference>
<evidence type="ECO:0000256" key="4">
    <source>
        <dbReference type="ARBA" id="ARBA00022801"/>
    </source>
</evidence>
<dbReference type="Pfam" id="PF17766">
    <property type="entry name" value="fn3_6"/>
    <property type="match status" value="1"/>
</dbReference>
<evidence type="ECO:0000256" key="7">
    <source>
        <dbReference type="PROSITE-ProRule" id="PRU01240"/>
    </source>
</evidence>
<dbReference type="InterPro" id="IPR045051">
    <property type="entry name" value="SBT"/>
</dbReference>
<evidence type="ECO:0000259" key="9">
    <source>
        <dbReference type="Pfam" id="PF00082"/>
    </source>
</evidence>
<keyword evidence="5 7" id="KW-0720">Serine protease</keyword>
<evidence type="ECO:0000256" key="1">
    <source>
        <dbReference type="ARBA" id="ARBA00011073"/>
    </source>
</evidence>
<evidence type="ECO:0000259" key="10">
    <source>
        <dbReference type="Pfam" id="PF05922"/>
    </source>
</evidence>
<gene>
    <name evidence="12" type="ORF">HUJ06_028033</name>
</gene>
<dbReference type="Pfam" id="PF05922">
    <property type="entry name" value="Inhibitor_I9"/>
    <property type="match status" value="1"/>
</dbReference>
<dbReference type="GO" id="GO:0004252">
    <property type="term" value="F:serine-type endopeptidase activity"/>
    <property type="evidence" value="ECO:0007669"/>
    <property type="project" value="UniProtKB-UniRule"/>
</dbReference>
<name>A0A822Y698_NELNU</name>
<dbReference type="InterPro" id="IPR034197">
    <property type="entry name" value="Peptidases_S8_3"/>
</dbReference>
<feature type="domain" description="Inhibitor I9" evidence="10">
    <location>
        <begin position="33"/>
        <end position="110"/>
    </location>
</feature>
<dbReference type="InterPro" id="IPR010259">
    <property type="entry name" value="S8pro/Inhibitor_I9"/>
</dbReference>
<dbReference type="GO" id="GO:0006508">
    <property type="term" value="P:proteolysis"/>
    <property type="evidence" value="ECO:0007669"/>
    <property type="project" value="UniProtKB-KW"/>
</dbReference>
<protein>
    <recommendedName>
        <fullName evidence="14">Subtilisin-like protease SBT4.3</fullName>
    </recommendedName>
</protein>
<keyword evidence="2 7" id="KW-0645">Protease</keyword>
<dbReference type="FunFam" id="2.60.40.2310:FF:000001">
    <property type="entry name" value="Subtilisin-like protease SBT1.5"/>
    <property type="match status" value="1"/>
</dbReference>
<dbReference type="Proteomes" id="UP000607653">
    <property type="component" value="Unassembled WGS sequence"/>
</dbReference>
<evidence type="ECO:0000313" key="13">
    <source>
        <dbReference type="Proteomes" id="UP000607653"/>
    </source>
</evidence>
<evidence type="ECO:0000256" key="5">
    <source>
        <dbReference type="ARBA" id="ARBA00022825"/>
    </source>
</evidence>
<evidence type="ECO:0000256" key="3">
    <source>
        <dbReference type="ARBA" id="ARBA00022729"/>
    </source>
</evidence>
<evidence type="ECO:0008006" key="14">
    <source>
        <dbReference type="Google" id="ProtNLM"/>
    </source>
</evidence>
<proteinExistence type="inferred from homology"/>
<dbReference type="Gene3D" id="2.60.40.2310">
    <property type="match status" value="1"/>
</dbReference>
<dbReference type="PANTHER" id="PTHR10795">
    <property type="entry name" value="PROPROTEIN CONVERTASE SUBTILISIN/KEXIN"/>
    <property type="match status" value="1"/>
</dbReference>
<dbReference type="SUPFAM" id="SSF52743">
    <property type="entry name" value="Subtilisin-like"/>
    <property type="match status" value="1"/>
</dbReference>
<dbReference type="InterPro" id="IPR015500">
    <property type="entry name" value="Peptidase_S8_subtilisin-rel"/>
</dbReference>